<evidence type="ECO:0000313" key="2">
    <source>
        <dbReference type="EMBL" id="AEO54657.1"/>
    </source>
</evidence>
<sequence>MRALCDASSASRATTDGPTPNPVPGACLEPLENKNVERWFGHPCTHPAPDTL</sequence>
<dbReference type="Proteomes" id="UP000007322">
    <property type="component" value="Chromosome 1"/>
</dbReference>
<keyword evidence="3" id="KW-1185">Reference proteome</keyword>
<feature type="region of interest" description="Disordered" evidence="1">
    <location>
        <begin position="1"/>
        <end position="26"/>
    </location>
</feature>
<dbReference type="HOGENOM" id="CLU_3088949_0_0_1"/>
<dbReference type="AlphaFoldDB" id="G2Q5Y0"/>
<dbReference type="InParanoid" id="G2Q5Y0"/>
<accession>G2Q5Y0</accession>
<dbReference type="EMBL" id="CP003002">
    <property type="protein sequence ID" value="AEO54657.1"/>
    <property type="molecule type" value="Genomic_DNA"/>
</dbReference>
<feature type="compositionally biased region" description="Polar residues" evidence="1">
    <location>
        <begin position="8"/>
        <end position="18"/>
    </location>
</feature>
<dbReference type="KEGG" id="mtm:MYCTH_87116"/>
<dbReference type="RefSeq" id="XP_003659902.1">
    <property type="nucleotide sequence ID" value="XM_003659854.1"/>
</dbReference>
<dbReference type="GeneID" id="11511577"/>
<organism evidence="2 3">
    <name type="scientific">Thermothelomyces thermophilus (strain ATCC 42464 / BCRC 31852 / DSM 1799)</name>
    <name type="common">Sporotrichum thermophile</name>
    <dbReference type="NCBI Taxonomy" id="573729"/>
    <lineage>
        <taxon>Eukaryota</taxon>
        <taxon>Fungi</taxon>
        <taxon>Dikarya</taxon>
        <taxon>Ascomycota</taxon>
        <taxon>Pezizomycotina</taxon>
        <taxon>Sordariomycetes</taxon>
        <taxon>Sordariomycetidae</taxon>
        <taxon>Sordariales</taxon>
        <taxon>Chaetomiaceae</taxon>
        <taxon>Thermothelomyces</taxon>
    </lineage>
</organism>
<reference evidence="2 3" key="1">
    <citation type="journal article" date="2011" name="Nat. Biotechnol.">
        <title>Comparative genomic analysis of the thermophilic biomass-degrading fungi Myceliophthora thermophila and Thielavia terrestris.</title>
        <authorList>
            <person name="Berka R.M."/>
            <person name="Grigoriev I.V."/>
            <person name="Otillar R."/>
            <person name="Salamov A."/>
            <person name="Grimwood J."/>
            <person name="Reid I."/>
            <person name="Ishmael N."/>
            <person name="John T."/>
            <person name="Darmond C."/>
            <person name="Moisan M.-C."/>
            <person name="Henrissat B."/>
            <person name="Coutinho P.M."/>
            <person name="Lombard V."/>
            <person name="Natvig D.O."/>
            <person name="Lindquist E."/>
            <person name="Schmutz J."/>
            <person name="Lucas S."/>
            <person name="Harris P."/>
            <person name="Powlowski J."/>
            <person name="Bellemare A."/>
            <person name="Taylor D."/>
            <person name="Butler G."/>
            <person name="de Vries R.P."/>
            <person name="Allijn I.E."/>
            <person name="van den Brink J."/>
            <person name="Ushinsky S."/>
            <person name="Storms R."/>
            <person name="Powell A.J."/>
            <person name="Paulsen I.T."/>
            <person name="Elbourne L.D.H."/>
            <person name="Baker S.E."/>
            <person name="Magnuson J."/>
            <person name="LaBoissiere S."/>
            <person name="Clutterbuck A.J."/>
            <person name="Martinez D."/>
            <person name="Wogulis M."/>
            <person name="de Leon A.L."/>
            <person name="Rey M.W."/>
            <person name="Tsang A."/>
        </authorList>
    </citation>
    <scope>NUCLEOTIDE SEQUENCE [LARGE SCALE GENOMIC DNA]</scope>
    <source>
        <strain evidence="3">ATCC 42464 / BCRC 31852 / DSM 1799</strain>
    </source>
</reference>
<proteinExistence type="predicted"/>
<gene>
    <name evidence="2" type="ORF">MYCTH_87116</name>
</gene>
<name>G2Q5Y0_THET4</name>
<evidence type="ECO:0000256" key="1">
    <source>
        <dbReference type="SAM" id="MobiDB-lite"/>
    </source>
</evidence>
<dbReference type="VEuPathDB" id="FungiDB:MYCTH_87116"/>
<protein>
    <submittedName>
        <fullName evidence="2">Uncharacterized protein</fullName>
    </submittedName>
</protein>
<evidence type="ECO:0000313" key="3">
    <source>
        <dbReference type="Proteomes" id="UP000007322"/>
    </source>
</evidence>